<dbReference type="InterPro" id="IPR036388">
    <property type="entry name" value="WH-like_DNA-bd_sf"/>
</dbReference>
<dbReference type="Pfam" id="PF04542">
    <property type="entry name" value="Sigma70_r2"/>
    <property type="match status" value="1"/>
</dbReference>
<feature type="domain" description="RNA polymerase sigma-70 region 2" evidence="6">
    <location>
        <begin position="29"/>
        <end position="96"/>
    </location>
</feature>
<evidence type="ECO:0000256" key="5">
    <source>
        <dbReference type="ARBA" id="ARBA00023163"/>
    </source>
</evidence>
<dbReference type="GO" id="GO:0006352">
    <property type="term" value="P:DNA-templated transcription initiation"/>
    <property type="evidence" value="ECO:0007669"/>
    <property type="project" value="InterPro"/>
</dbReference>
<sequence length="193" mass="22002">MHSSDTDAEALAAVIARTQQGETDAYALLIERFQRKIYLYCYYLLGSQEEAEDAAQEIFIKGFRSIGQYRPTAPFSSWLYKIAHHHCIDALKKRKRSLIAFLHIKNEPPPAAETVGRYADYIHELLEKLTPSERKVLLLRALEEYSFDEIGSVMGLTPAAVRKKYERLRKKLLGQKGGDPIGTIYGHAYKPRA</sequence>
<dbReference type="EMBL" id="CP048286">
    <property type="protein sequence ID" value="QHW31589.1"/>
    <property type="molecule type" value="Genomic_DNA"/>
</dbReference>
<dbReference type="SUPFAM" id="SSF88946">
    <property type="entry name" value="Sigma2 domain of RNA polymerase sigma factors"/>
    <property type="match status" value="1"/>
</dbReference>
<dbReference type="RefSeq" id="WP_162640395.1">
    <property type="nucleotide sequence ID" value="NZ_CP048286.1"/>
</dbReference>
<dbReference type="GO" id="GO:0003677">
    <property type="term" value="F:DNA binding"/>
    <property type="evidence" value="ECO:0007669"/>
    <property type="project" value="UniProtKB-KW"/>
</dbReference>
<evidence type="ECO:0000256" key="4">
    <source>
        <dbReference type="ARBA" id="ARBA00023125"/>
    </source>
</evidence>
<dbReference type="Proteomes" id="UP000479114">
    <property type="component" value="Chromosome"/>
</dbReference>
<dbReference type="KEGG" id="prz:GZH47_12555"/>
<dbReference type="InterPro" id="IPR014284">
    <property type="entry name" value="RNA_pol_sigma-70_dom"/>
</dbReference>
<accession>A0A6C0NZG4</accession>
<proteinExistence type="inferred from homology"/>
<dbReference type="GO" id="GO:0016987">
    <property type="term" value="F:sigma factor activity"/>
    <property type="evidence" value="ECO:0007669"/>
    <property type="project" value="UniProtKB-KW"/>
</dbReference>
<evidence type="ECO:0000256" key="1">
    <source>
        <dbReference type="ARBA" id="ARBA00010641"/>
    </source>
</evidence>
<dbReference type="CDD" id="cd06171">
    <property type="entry name" value="Sigma70_r4"/>
    <property type="match status" value="1"/>
</dbReference>
<name>A0A6C0NZG4_9BACL</name>
<protein>
    <submittedName>
        <fullName evidence="8">RNA polymerase sigma factor</fullName>
    </submittedName>
</protein>
<keyword evidence="9" id="KW-1185">Reference proteome</keyword>
<gene>
    <name evidence="8" type="ORF">GZH47_12555</name>
</gene>
<dbReference type="PANTHER" id="PTHR43133:SF8">
    <property type="entry name" value="RNA POLYMERASE SIGMA FACTOR HI_1459-RELATED"/>
    <property type="match status" value="1"/>
</dbReference>
<evidence type="ECO:0000256" key="2">
    <source>
        <dbReference type="ARBA" id="ARBA00023015"/>
    </source>
</evidence>
<keyword evidence="4" id="KW-0238">DNA-binding</keyword>
<evidence type="ECO:0000313" key="8">
    <source>
        <dbReference type="EMBL" id="QHW31589.1"/>
    </source>
</evidence>
<dbReference type="PANTHER" id="PTHR43133">
    <property type="entry name" value="RNA POLYMERASE ECF-TYPE SIGMA FACTO"/>
    <property type="match status" value="1"/>
</dbReference>
<dbReference type="SUPFAM" id="SSF88659">
    <property type="entry name" value="Sigma3 and sigma4 domains of RNA polymerase sigma factors"/>
    <property type="match status" value="1"/>
</dbReference>
<organism evidence="8 9">
    <name type="scientific">Paenibacillus rhizovicinus</name>
    <dbReference type="NCBI Taxonomy" id="2704463"/>
    <lineage>
        <taxon>Bacteria</taxon>
        <taxon>Bacillati</taxon>
        <taxon>Bacillota</taxon>
        <taxon>Bacilli</taxon>
        <taxon>Bacillales</taxon>
        <taxon>Paenibacillaceae</taxon>
        <taxon>Paenibacillus</taxon>
    </lineage>
</organism>
<evidence type="ECO:0000259" key="7">
    <source>
        <dbReference type="Pfam" id="PF08281"/>
    </source>
</evidence>
<evidence type="ECO:0000313" key="9">
    <source>
        <dbReference type="Proteomes" id="UP000479114"/>
    </source>
</evidence>
<dbReference type="Pfam" id="PF08281">
    <property type="entry name" value="Sigma70_r4_2"/>
    <property type="match status" value="1"/>
</dbReference>
<evidence type="ECO:0000259" key="6">
    <source>
        <dbReference type="Pfam" id="PF04542"/>
    </source>
</evidence>
<dbReference type="AlphaFoldDB" id="A0A6C0NZG4"/>
<dbReference type="NCBIfam" id="TIGR02937">
    <property type="entry name" value="sigma70-ECF"/>
    <property type="match status" value="1"/>
</dbReference>
<keyword evidence="2" id="KW-0805">Transcription regulation</keyword>
<keyword evidence="5" id="KW-0804">Transcription</keyword>
<dbReference type="Gene3D" id="1.10.10.10">
    <property type="entry name" value="Winged helix-like DNA-binding domain superfamily/Winged helix DNA-binding domain"/>
    <property type="match status" value="1"/>
</dbReference>
<dbReference type="InterPro" id="IPR007627">
    <property type="entry name" value="RNA_pol_sigma70_r2"/>
</dbReference>
<comment type="similarity">
    <text evidence="1">Belongs to the sigma-70 factor family. ECF subfamily.</text>
</comment>
<dbReference type="InterPro" id="IPR013324">
    <property type="entry name" value="RNA_pol_sigma_r3/r4-like"/>
</dbReference>
<feature type="domain" description="RNA polymerase sigma factor 70 region 4 type 2" evidence="7">
    <location>
        <begin position="120"/>
        <end position="172"/>
    </location>
</feature>
<keyword evidence="3" id="KW-0731">Sigma factor</keyword>
<dbReference type="InterPro" id="IPR013249">
    <property type="entry name" value="RNA_pol_sigma70_r4_t2"/>
</dbReference>
<dbReference type="InterPro" id="IPR013325">
    <property type="entry name" value="RNA_pol_sigma_r2"/>
</dbReference>
<dbReference type="InterPro" id="IPR039425">
    <property type="entry name" value="RNA_pol_sigma-70-like"/>
</dbReference>
<reference evidence="8 9" key="1">
    <citation type="submission" date="2020-02" db="EMBL/GenBank/DDBJ databases">
        <title>Paenibacillus sp. nov., isolated from rhizosphere soil of tomato.</title>
        <authorList>
            <person name="Weon H.-Y."/>
            <person name="Lee S.A."/>
        </authorList>
    </citation>
    <scope>NUCLEOTIDE SEQUENCE [LARGE SCALE GENOMIC DNA]</scope>
    <source>
        <strain evidence="8 9">14171R-81</strain>
    </source>
</reference>
<dbReference type="Gene3D" id="1.10.1740.10">
    <property type="match status" value="1"/>
</dbReference>
<evidence type="ECO:0000256" key="3">
    <source>
        <dbReference type="ARBA" id="ARBA00023082"/>
    </source>
</evidence>